<dbReference type="InterPro" id="IPR006645">
    <property type="entry name" value="NGN-like_dom"/>
</dbReference>
<dbReference type="Proteomes" id="UP000759529">
    <property type="component" value="Unassembled WGS sequence"/>
</dbReference>
<gene>
    <name evidence="5" type="ORF">H9X54_010950</name>
</gene>
<keyword evidence="2" id="KW-0805">Transcription regulation</keyword>
<evidence type="ECO:0000313" key="6">
    <source>
        <dbReference type="Proteomes" id="UP000759529"/>
    </source>
</evidence>
<dbReference type="PANTHER" id="PTHR30265:SF4">
    <property type="entry name" value="KOW MOTIF FAMILY PROTEIN, EXPRESSED"/>
    <property type="match status" value="1"/>
</dbReference>
<name>A0ABS2CY24_9FLAO</name>
<evidence type="ECO:0000259" key="4">
    <source>
        <dbReference type="SMART" id="SM00738"/>
    </source>
</evidence>
<protein>
    <submittedName>
        <fullName evidence="5">UpxY family transcription antiterminator</fullName>
    </submittedName>
</protein>
<evidence type="ECO:0000313" key="5">
    <source>
        <dbReference type="EMBL" id="MBM6499811.1"/>
    </source>
</evidence>
<proteinExistence type="predicted"/>
<dbReference type="RefSeq" id="WP_187657125.1">
    <property type="nucleotide sequence ID" value="NZ_JACSOD020000491.1"/>
</dbReference>
<dbReference type="Pfam" id="PF02357">
    <property type="entry name" value="NusG"/>
    <property type="match status" value="1"/>
</dbReference>
<dbReference type="Gene3D" id="3.30.70.940">
    <property type="entry name" value="NusG, N-terminal domain"/>
    <property type="match status" value="1"/>
</dbReference>
<evidence type="ECO:0000256" key="3">
    <source>
        <dbReference type="ARBA" id="ARBA00023163"/>
    </source>
</evidence>
<dbReference type="SUPFAM" id="SSF82679">
    <property type="entry name" value="N-utilization substance G protein NusG, N-terminal domain"/>
    <property type="match status" value="1"/>
</dbReference>
<comment type="caution">
    <text evidence="5">The sequence shown here is derived from an EMBL/GenBank/DDBJ whole genome shotgun (WGS) entry which is preliminary data.</text>
</comment>
<organism evidence="5 6">
    <name type="scientific">Flavobacterium macrobrachii</name>
    <dbReference type="NCBI Taxonomy" id="591204"/>
    <lineage>
        <taxon>Bacteria</taxon>
        <taxon>Pseudomonadati</taxon>
        <taxon>Bacteroidota</taxon>
        <taxon>Flavobacteriia</taxon>
        <taxon>Flavobacteriales</taxon>
        <taxon>Flavobacteriaceae</taxon>
        <taxon>Flavobacterium</taxon>
    </lineage>
</organism>
<dbReference type="InterPro" id="IPR043425">
    <property type="entry name" value="NusG-like"/>
</dbReference>
<sequence>MQWYALYTEPRHEKKVADRLLKLGVEVYCPLVTQIKQWSDRKKKVEVPLLPSYVFVKLEDSNRDIVFQVSGVVRYLFWLGKPAIIRDEEIQQLKQWLLDTVVTSFEVKGIQVGDTYKIQTGPLAGKLGIVSKVEKKHLEIILEQLGFKIILNK</sequence>
<dbReference type="CDD" id="cd09895">
    <property type="entry name" value="NGN_SP_UpxY"/>
    <property type="match status" value="1"/>
</dbReference>
<feature type="domain" description="NusG-like N-terminal" evidence="4">
    <location>
        <begin position="1"/>
        <end position="97"/>
    </location>
</feature>
<dbReference type="SMART" id="SM00738">
    <property type="entry name" value="NGN"/>
    <property type="match status" value="1"/>
</dbReference>
<dbReference type="InterPro" id="IPR036735">
    <property type="entry name" value="NGN_dom_sf"/>
</dbReference>
<keyword evidence="3" id="KW-0804">Transcription</keyword>
<keyword evidence="1" id="KW-0889">Transcription antitermination</keyword>
<dbReference type="NCBIfam" id="NF033644">
    <property type="entry name" value="antiterm_UpxY"/>
    <property type="match status" value="1"/>
</dbReference>
<dbReference type="EMBL" id="JACSOD020000491">
    <property type="protein sequence ID" value="MBM6499811.1"/>
    <property type="molecule type" value="Genomic_DNA"/>
</dbReference>
<keyword evidence="6" id="KW-1185">Reference proteome</keyword>
<evidence type="ECO:0000256" key="1">
    <source>
        <dbReference type="ARBA" id="ARBA00022814"/>
    </source>
</evidence>
<reference evidence="5 6" key="1">
    <citation type="submission" date="2021-02" db="EMBL/GenBank/DDBJ databases">
        <authorList>
            <person name="Jung H.S."/>
            <person name="Chun B.H."/>
            <person name="Jeon C.O."/>
        </authorList>
    </citation>
    <scope>NUCLEOTIDE SEQUENCE [LARGE SCALE GENOMIC DNA]</scope>
    <source>
        <strain evidence="5 6">LMG 25203</strain>
    </source>
</reference>
<evidence type="ECO:0000256" key="2">
    <source>
        <dbReference type="ARBA" id="ARBA00023015"/>
    </source>
</evidence>
<dbReference type="PANTHER" id="PTHR30265">
    <property type="entry name" value="RHO-INTERACTING TRANSCRIPTION TERMINATION FACTOR NUSG"/>
    <property type="match status" value="1"/>
</dbReference>
<accession>A0ABS2CY24</accession>